<protein>
    <recommendedName>
        <fullName evidence="2">NAD-dependent epimerase/dehydratase domain-containing protein</fullName>
    </recommendedName>
</protein>
<name>A0A7S2XJK4_9STRA</name>
<sequence length="388" mass="42990">MVLVQDKPGFRTTLGATVLVTGSSGLVGARLVEMLLERGAAKVICFDLAPPSHQLLGRFTTAAGGEANVNANDKRFVICAGPTEGDICNQEAVDAAFAKAPKIDVVYHIAALVGPFHDKNLYTAVNYHGTLHVMEAAKRCQVSRFVNSSSPSTRFTGADMEGLREDEMEIPTTFLALYAGSKAAAEQEVTKAATNTFMTINVAPHQVYGPHDQLFLPNLLETMGNGRLRIFGKGRNKISVCYVDNYCHGLMCGADALVPDFCGMGKFYIITDGPEQYFWDILNDAGMAMGFQDLTTKFHLPTAFLMTIAYICNVVGFLIGKKLKLNPFNVKMLTIHRYFSIENAKRDLEYEPLFEFDPSWKRTIEWYKINWLPGYLERETKGCSKKSN</sequence>
<accession>A0A7S2XJK4</accession>
<dbReference type="PANTHER" id="PTHR43245:SF51">
    <property type="entry name" value="SHORT CHAIN DEHYDROGENASE_REDUCTASE FAMILY 42E, MEMBER 2"/>
    <property type="match status" value="1"/>
</dbReference>
<dbReference type="AlphaFoldDB" id="A0A7S2XJK4"/>
<dbReference type="SUPFAM" id="SSF51735">
    <property type="entry name" value="NAD(P)-binding Rossmann-fold domains"/>
    <property type="match status" value="1"/>
</dbReference>
<keyword evidence="1" id="KW-1133">Transmembrane helix</keyword>
<dbReference type="EMBL" id="HBHQ01003979">
    <property type="protein sequence ID" value="CAD9810821.1"/>
    <property type="molecule type" value="Transcribed_RNA"/>
</dbReference>
<keyword evidence="1" id="KW-0812">Transmembrane</keyword>
<dbReference type="InterPro" id="IPR001509">
    <property type="entry name" value="Epimerase_deHydtase"/>
</dbReference>
<dbReference type="PANTHER" id="PTHR43245">
    <property type="entry name" value="BIFUNCTIONAL POLYMYXIN RESISTANCE PROTEIN ARNA"/>
    <property type="match status" value="1"/>
</dbReference>
<dbReference type="Pfam" id="PF01370">
    <property type="entry name" value="Epimerase"/>
    <property type="match status" value="1"/>
</dbReference>
<dbReference type="InterPro" id="IPR050177">
    <property type="entry name" value="Lipid_A_modif_metabolic_enz"/>
</dbReference>
<keyword evidence="1" id="KW-0472">Membrane</keyword>
<dbReference type="Gene3D" id="3.40.50.720">
    <property type="entry name" value="NAD(P)-binding Rossmann-like Domain"/>
    <property type="match status" value="1"/>
</dbReference>
<evidence type="ECO:0000259" key="2">
    <source>
        <dbReference type="Pfam" id="PF01370"/>
    </source>
</evidence>
<organism evidence="3">
    <name type="scientific">Attheya septentrionalis</name>
    <dbReference type="NCBI Taxonomy" id="420275"/>
    <lineage>
        <taxon>Eukaryota</taxon>
        <taxon>Sar</taxon>
        <taxon>Stramenopiles</taxon>
        <taxon>Ochrophyta</taxon>
        <taxon>Bacillariophyta</taxon>
        <taxon>Coscinodiscophyceae</taxon>
        <taxon>Chaetocerotophycidae</taxon>
        <taxon>Chaetocerotales</taxon>
        <taxon>Attheyaceae</taxon>
        <taxon>Attheya</taxon>
    </lineage>
</organism>
<reference evidence="3" key="1">
    <citation type="submission" date="2021-01" db="EMBL/GenBank/DDBJ databases">
        <authorList>
            <person name="Corre E."/>
            <person name="Pelletier E."/>
            <person name="Niang G."/>
            <person name="Scheremetjew M."/>
            <person name="Finn R."/>
            <person name="Kale V."/>
            <person name="Holt S."/>
            <person name="Cochrane G."/>
            <person name="Meng A."/>
            <person name="Brown T."/>
            <person name="Cohen L."/>
        </authorList>
    </citation>
    <scope>NUCLEOTIDE SEQUENCE</scope>
    <source>
        <strain evidence="3">CCMP2084</strain>
    </source>
</reference>
<feature type="transmembrane region" description="Helical" evidence="1">
    <location>
        <begin position="298"/>
        <end position="319"/>
    </location>
</feature>
<proteinExistence type="predicted"/>
<evidence type="ECO:0000313" key="3">
    <source>
        <dbReference type="EMBL" id="CAD9810821.1"/>
    </source>
</evidence>
<gene>
    <name evidence="3" type="ORF">ASEP1449_LOCUS2645</name>
</gene>
<dbReference type="InterPro" id="IPR036291">
    <property type="entry name" value="NAD(P)-bd_dom_sf"/>
</dbReference>
<feature type="domain" description="NAD-dependent epimerase/dehydratase" evidence="2">
    <location>
        <begin position="18"/>
        <end position="252"/>
    </location>
</feature>
<evidence type="ECO:0000256" key="1">
    <source>
        <dbReference type="SAM" id="Phobius"/>
    </source>
</evidence>